<dbReference type="InterPro" id="IPR001623">
    <property type="entry name" value="DnaJ_domain"/>
</dbReference>
<protein>
    <submittedName>
        <fullName evidence="4">J domain-containing protein</fullName>
    </submittedName>
</protein>
<gene>
    <name evidence="2" type="ORF">GPUH_LOCUS15533</name>
</gene>
<accession>A0A183E3J2</accession>
<name>A0A183E3J2_9BILA</name>
<evidence type="ECO:0000313" key="2">
    <source>
        <dbReference type="EMBL" id="VDN26186.1"/>
    </source>
</evidence>
<dbReference type="OrthoDB" id="66964at2759"/>
<keyword evidence="3" id="KW-1185">Reference proteome</keyword>
<dbReference type="InterPro" id="IPR036869">
    <property type="entry name" value="J_dom_sf"/>
</dbReference>
<reference evidence="2 3" key="2">
    <citation type="submission" date="2018-11" db="EMBL/GenBank/DDBJ databases">
        <authorList>
            <consortium name="Pathogen Informatics"/>
        </authorList>
    </citation>
    <scope>NUCLEOTIDE SEQUENCE [LARGE SCALE GENOMIC DNA]</scope>
</reference>
<dbReference type="CDD" id="cd06257">
    <property type="entry name" value="DnaJ"/>
    <property type="match status" value="1"/>
</dbReference>
<dbReference type="SUPFAM" id="SSF46565">
    <property type="entry name" value="Chaperone J-domain"/>
    <property type="match status" value="1"/>
</dbReference>
<organism evidence="4">
    <name type="scientific">Gongylonema pulchrum</name>
    <dbReference type="NCBI Taxonomy" id="637853"/>
    <lineage>
        <taxon>Eukaryota</taxon>
        <taxon>Metazoa</taxon>
        <taxon>Ecdysozoa</taxon>
        <taxon>Nematoda</taxon>
        <taxon>Chromadorea</taxon>
        <taxon>Rhabditida</taxon>
        <taxon>Spirurina</taxon>
        <taxon>Spiruromorpha</taxon>
        <taxon>Spiruroidea</taxon>
        <taxon>Gongylonematidae</taxon>
        <taxon>Gongylonema</taxon>
    </lineage>
</organism>
<sequence>MFSSSSGSRICVQMRRTGAGNFGTALLMRTCYDVLGCSPNASLDELKEGYLRELRAKHPDRGGSSAALLLVRKAWFILR</sequence>
<dbReference type="AlphaFoldDB" id="A0A183E3J2"/>
<dbReference type="EMBL" id="UYRT01082578">
    <property type="protein sequence ID" value="VDN26186.1"/>
    <property type="molecule type" value="Genomic_DNA"/>
</dbReference>
<dbReference type="Pfam" id="PF00226">
    <property type="entry name" value="DnaJ"/>
    <property type="match status" value="1"/>
</dbReference>
<evidence type="ECO:0000313" key="3">
    <source>
        <dbReference type="Proteomes" id="UP000271098"/>
    </source>
</evidence>
<feature type="domain" description="J" evidence="1">
    <location>
        <begin position="30"/>
        <end position="79"/>
    </location>
</feature>
<evidence type="ECO:0000313" key="4">
    <source>
        <dbReference type="WBParaSite" id="GPUH_0001555401-mRNA-1"/>
    </source>
</evidence>
<dbReference type="PROSITE" id="PS50076">
    <property type="entry name" value="DNAJ_2"/>
    <property type="match status" value="1"/>
</dbReference>
<reference evidence="4" key="1">
    <citation type="submission" date="2016-06" db="UniProtKB">
        <authorList>
            <consortium name="WormBaseParasite"/>
        </authorList>
    </citation>
    <scope>IDENTIFICATION</scope>
</reference>
<dbReference type="Gene3D" id="1.10.287.110">
    <property type="entry name" value="DnaJ domain"/>
    <property type="match status" value="1"/>
</dbReference>
<proteinExistence type="predicted"/>
<dbReference type="Proteomes" id="UP000271098">
    <property type="component" value="Unassembled WGS sequence"/>
</dbReference>
<dbReference type="WBParaSite" id="GPUH_0001555401-mRNA-1">
    <property type="protein sequence ID" value="GPUH_0001555401-mRNA-1"/>
    <property type="gene ID" value="GPUH_0001555401"/>
</dbReference>
<evidence type="ECO:0000259" key="1">
    <source>
        <dbReference type="PROSITE" id="PS50076"/>
    </source>
</evidence>